<dbReference type="Pfam" id="PF02486">
    <property type="entry name" value="Rep_trans"/>
    <property type="match status" value="1"/>
</dbReference>
<feature type="compositionally biased region" description="Polar residues" evidence="1">
    <location>
        <begin position="32"/>
        <end position="46"/>
    </location>
</feature>
<dbReference type="InterPro" id="IPR003491">
    <property type="entry name" value="REP-like_C"/>
</dbReference>
<keyword evidence="4" id="KW-1185">Reference proteome</keyword>
<dbReference type="OrthoDB" id="9809126at2"/>
<feature type="domain" description="Replication initiation protein-like C-terminal" evidence="2">
    <location>
        <begin position="156"/>
        <end position="324"/>
    </location>
</feature>
<proteinExistence type="predicted"/>
<accession>A0A4R2NB91</accession>
<name>A0A4R2NB91_9BURK</name>
<reference evidence="3 4" key="1">
    <citation type="submission" date="2019-03" db="EMBL/GenBank/DDBJ databases">
        <title>Genomic Encyclopedia of Type Strains, Phase IV (KMG-IV): sequencing the most valuable type-strain genomes for metagenomic binning, comparative biology and taxonomic classification.</title>
        <authorList>
            <person name="Goeker M."/>
        </authorList>
    </citation>
    <scope>NUCLEOTIDE SEQUENCE [LARGE SCALE GENOMIC DNA]</scope>
    <source>
        <strain evidence="3 4">DSM 1837</strain>
    </source>
</reference>
<dbReference type="EMBL" id="SLXH01000009">
    <property type="protein sequence ID" value="TCP18255.1"/>
    <property type="molecule type" value="Genomic_DNA"/>
</dbReference>
<gene>
    <name evidence="3" type="ORF">EV674_10950</name>
</gene>
<evidence type="ECO:0000313" key="3">
    <source>
        <dbReference type="EMBL" id="TCP18255.1"/>
    </source>
</evidence>
<evidence type="ECO:0000256" key="1">
    <source>
        <dbReference type="SAM" id="MobiDB-lite"/>
    </source>
</evidence>
<feature type="region of interest" description="Disordered" evidence="1">
    <location>
        <begin position="1"/>
        <end position="46"/>
    </location>
</feature>
<sequence>MNINGQSGAGMIDSPPWGGGGWRLRREGASRLPSTRPVTRVESSTPVAQTKRVAKLDWMNVTFDHPPMSFHGLLQFLGDVMAGPLSTKLDGGLFGFTERHRLTLTVPDGSRIEVGAIAMGGESQKGRWLLQLTGKGCALVTDWPSLQALLEGFNATLSRVDLAVDFLDGEYTVDDAVGLYEDGAFINRGRNPEFDAQGAWNQGGKKGRTVYIGKLKNGKSLCVYEKGKQLNDLDSNWNRFEVRLGNRDRVIPLDVLTNPDQYFVGAYPALAGLLEAAAEEIPTVHTEAKTSVAHLLHHMRRCYGKAIHQTLSLTECSTADLVEEMRVIGIPKRVDPASAFAGLAWPELQAQIRSYA</sequence>
<dbReference type="RefSeq" id="WP_119012791.1">
    <property type="nucleotide sequence ID" value="NZ_QXNC01000009.1"/>
</dbReference>
<organism evidence="3 4">
    <name type="scientific">Simplicispira metamorpha</name>
    <dbReference type="NCBI Taxonomy" id="80881"/>
    <lineage>
        <taxon>Bacteria</taxon>
        <taxon>Pseudomonadati</taxon>
        <taxon>Pseudomonadota</taxon>
        <taxon>Betaproteobacteria</taxon>
        <taxon>Burkholderiales</taxon>
        <taxon>Comamonadaceae</taxon>
        <taxon>Simplicispira</taxon>
    </lineage>
</organism>
<dbReference type="Proteomes" id="UP000295182">
    <property type="component" value="Unassembled WGS sequence"/>
</dbReference>
<comment type="caution">
    <text evidence="3">The sequence shown here is derived from an EMBL/GenBank/DDBJ whole genome shotgun (WGS) entry which is preliminary data.</text>
</comment>
<evidence type="ECO:0000259" key="2">
    <source>
        <dbReference type="Pfam" id="PF02486"/>
    </source>
</evidence>
<dbReference type="AlphaFoldDB" id="A0A4R2NB91"/>
<protein>
    <submittedName>
        <fullName evidence="3">Phage replication initiation protein</fullName>
    </submittedName>
</protein>
<evidence type="ECO:0000313" key="4">
    <source>
        <dbReference type="Proteomes" id="UP000295182"/>
    </source>
</evidence>